<dbReference type="GO" id="GO:0046872">
    <property type="term" value="F:metal ion binding"/>
    <property type="evidence" value="ECO:0007669"/>
    <property type="project" value="UniProtKB-KW"/>
</dbReference>
<dbReference type="HOGENOM" id="CLU_035605_0_1_6"/>
<name>A1S4J3_SHEAM</name>
<gene>
    <name evidence="6" type="ordered locus">Sama_1092</name>
</gene>
<sequence>MMARKREPFKLGDTQVAAGTQATVRLPVARLYNDTPVDLQVEVFHGNKAGPVLLVCAAIHGDELNGIEICRRLQGRINPKALTGTVLMVPVVNVFGFIQKSRYLPDRRDLNRCFPGSEKGALTSRLAHLVTRELVSRATHILDLHTGAIHRDNLPQIRCNTDDEVLMGMARAFGAPLIMHSDAKGNSLRGYAAKAGVPCILYEAGEALRFSEAAIRTGLKGAVNLLRHLGMQKGRLSRGGTDVAAARSYWIRSEADGLVLQKVKLGQRVNKGNILAYLASPHSQDTLPIRSPSDGIVIGITNIPVTNEGEGLYHIAQFAGDEIEIVNEQLDEFLMEYA</sequence>
<dbReference type="InterPro" id="IPR055438">
    <property type="entry name" value="AstE_AspA_cat"/>
</dbReference>
<reference evidence="6 7" key="1">
    <citation type="submission" date="2006-12" db="EMBL/GenBank/DDBJ databases">
        <title>Complete sequence of Shewanella amazonensis SB2B.</title>
        <authorList>
            <consortium name="US DOE Joint Genome Institute"/>
            <person name="Copeland A."/>
            <person name="Lucas S."/>
            <person name="Lapidus A."/>
            <person name="Barry K."/>
            <person name="Detter J.C."/>
            <person name="Glavina del Rio T."/>
            <person name="Hammon N."/>
            <person name="Israni S."/>
            <person name="Dalin E."/>
            <person name="Tice H."/>
            <person name="Pitluck S."/>
            <person name="Munk A.C."/>
            <person name="Brettin T."/>
            <person name="Bruce D."/>
            <person name="Han C."/>
            <person name="Tapia R."/>
            <person name="Gilna P."/>
            <person name="Schmutz J."/>
            <person name="Larimer F."/>
            <person name="Land M."/>
            <person name="Hauser L."/>
            <person name="Kyrpides N."/>
            <person name="Mikhailova N."/>
            <person name="Fredrickson J."/>
            <person name="Richardson P."/>
        </authorList>
    </citation>
    <scope>NUCLEOTIDE SEQUENCE [LARGE SCALE GENOMIC DNA]</scope>
    <source>
        <strain evidence="7">ATCC BAA-1098 / SB2B</strain>
    </source>
</reference>
<dbReference type="Proteomes" id="UP000009175">
    <property type="component" value="Chromosome"/>
</dbReference>
<dbReference type="InterPro" id="IPR043795">
    <property type="entry name" value="N-alpha-Ac-DABA-like"/>
</dbReference>
<proteinExistence type="predicted"/>
<evidence type="ECO:0000259" key="5">
    <source>
        <dbReference type="Pfam" id="PF24827"/>
    </source>
</evidence>
<accession>A1S4J3</accession>
<dbReference type="GO" id="GO:0016788">
    <property type="term" value="F:hydrolase activity, acting on ester bonds"/>
    <property type="evidence" value="ECO:0007669"/>
    <property type="project" value="InterPro"/>
</dbReference>
<dbReference type="AlphaFoldDB" id="A1S4J3"/>
<dbReference type="InterPro" id="IPR053138">
    <property type="entry name" value="N-alpha-Ac-DABA_deacetylase"/>
</dbReference>
<keyword evidence="3" id="KW-0378">Hydrolase</keyword>
<dbReference type="SUPFAM" id="SSF53187">
    <property type="entry name" value="Zn-dependent exopeptidases"/>
    <property type="match status" value="1"/>
</dbReference>
<dbReference type="CDD" id="cd06251">
    <property type="entry name" value="M14_ASTE_ASPA-like"/>
    <property type="match status" value="1"/>
</dbReference>
<dbReference type="Gene3D" id="3.40.630.10">
    <property type="entry name" value="Zn peptidases"/>
    <property type="match status" value="1"/>
</dbReference>
<dbReference type="STRING" id="326297.Sama_1092"/>
<dbReference type="Pfam" id="PF24827">
    <property type="entry name" value="AstE_AspA_cat"/>
    <property type="match status" value="1"/>
</dbReference>
<dbReference type="KEGG" id="saz:Sama_1092"/>
<dbReference type="GO" id="GO:0016811">
    <property type="term" value="F:hydrolase activity, acting on carbon-nitrogen (but not peptide) bonds, in linear amides"/>
    <property type="evidence" value="ECO:0007669"/>
    <property type="project" value="InterPro"/>
</dbReference>
<dbReference type="eggNOG" id="COG3608">
    <property type="taxonomic scope" value="Bacteria"/>
</dbReference>
<evidence type="ECO:0000313" key="7">
    <source>
        <dbReference type="Proteomes" id="UP000009175"/>
    </source>
</evidence>
<keyword evidence="2" id="KW-0479">Metal-binding</keyword>
<protein>
    <recommendedName>
        <fullName evidence="5">Succinylglutamate desuccinylase/Aspartoacylase catalytic domain-containing protein</fullName>
    </recommendedName>
</protein>
<dbReference type="EMBL" id="CP000507">
    <property type="protein sequence ID" value="ABL99299.1"/>
    <property type="molecule type" value="Genomic_DNA"/>
</dbReference>
<dbReference type="PANTHER" id="PTHR37326:SF2">
    <property type="entry name" value="SUCCINYLGLUTAMATE DESUCCINYLASE_ASPARTOACYLASE FAMILY PROTEIN"/>
    <property type="match status" value="1"/>
</dbReference>
<dbReference type="PIRSF" id="PIRSF039012">
    <property type="entry name" value="ASP"/>
    <property type="match status" value="1"/>
</dbReference>
<keyword evidence="4" id="KW-0862">Zinc</keyword>
<feature type="domain" description="Succinylglutamate desuccinylase/Aspartoacylase catalytic" evidence="5">
    <location>
        <begin position="50"/>
        <end position="229"/>
    </location>
</feature>
<organism evidence="6 7">
    <name type="scientific">Shewanella amazonensis (strain ATCC BAA-1098 / SB2B)</name>
    <dbReference type="NCBI Taxonomy" id="326297"/>
    <lineage>
        <taxon>Bacteria</taxon>
        <taxon>Pseudomonadati</taxon>
        <taxon>Pseudomonadota</taxon>
        <taxon>Gammaproteobacteria</taxon>
        <taxon>Alteromonadales</taxon>
        <taxon>Shewanellaceae</taxon>
        <taxon>Shewanella</taxon>
    </lineage>
</organism>
<evidence type="ECO:0000256" key="2">
    <source>
        <dbReference type="ARBA" id="ARBA00022723"/>
    </source>
</evidence>
<evidence type="ECO:0000256" key="4">
    <source>
        <dbReference type="ARBA" id="ARBA00022833"/>
    </source>
</evidence>
<comment type="cofactor">
    <cofactor evidence="1">
        <name>Zn(2+)</name>
        <dbReference type="ChEBI" id="CHEBI:29105"/>
    </cofactor>
</comment>
<keyword evidence="7" id="KW-1185">Reference proteome</keyword>
<dbReference type="PANTHER" id="PTHR37326">
    <property type="entry name" value="BLL3975 PROTEIN"/>
    <property type="match status" value="1"/>
</dbReference>
<evidence type="ECO:0000256" key="3">
    <source>
        <dbReference type="ARBA" id="ARBA00022801"/>
    </source>
</evidence>
<evidence type="ECO:0000256" key="1">
    <source>
        <dbReference type="ARBA" id="ARBA00001947"/>
    </source>
</evidence>
<evidence type="ECO:0000313" key="6">
    <source>
        <dbReference type="EMBL" id="ABL99299.1"/>
    </source>
</evidence>